<reference evidence="2" key="2">
    <citation type="submission" date="2015-01" db="EMBL/GenBank/DDBJ databases">
        <title>Evolutionary Origins and Diversification of the Mycorrhizal Mutualists.</title>
        <authorList>
            <consortium name="DOE Joint Genome Institute"/>
            <consortium name="Mycorrhizal Genomics Consortium"/>
            <person name="Kohler A."/>
            <person name="Kuo A."/>
            <person name="Nagy L.G."/>
            <person name="Floudas D."/>
            <person name="Copeland A."/>
            <person name="Barry K.W."/>
            <person name="Cichocki N."/>
            <person name="Veneault-Fourrey C."/>
            <person name="LaButti K."/>
            <person name="Lindquist E.A."/>
            <person name="Lipzen A."/>
            <person name="Lundell T."/>
            <person name="Morin E."/>
            <person name="Murat C."/>
            <person name="Riley R."/>
            <person name="Ohm R."/>
            <person name="Sun H."/>
            <person name="Tunlid A."/>
            <person name="Henrissat B."/>
            <person name="Grigoriev I.V."/>
            <person name="Hibbett D.S."/>
            <person name="Martin F."/>
        </authorList>
    </citation>
    <scope>NUCLEOTIDE SEQUENCE [LARGE SCALE GENOMIC DNA]</scope>
    <source>
        <strain evidence="2">F 1598</strain>
    </source>
</reference>
<reference evidence="1 2" key="1">
    <citation type="submission" date="2014-04" db="EMBL/GenBank/DDBJ databases">
        <authorList>
            <consortium name="DOE Joint Genome Institute"/>
            <person name="Kuo A."/>
            <person name="Tarkka M."/>
            <person name="Buscot F."/>
            <person name="Kohler A."/>
            <person name="Nagy L.G."/>
            <person name="Floudas D."/>
            <person name="Copeland A."/>
            <person name="Barry K.W."/>
            <person name="Cichocki N."/>
            <person name="Veneault-Fourrey C."/>
            <person name="LaButti K."/>
            <person name="Lindquist E.A."/>
            <person name="Lipzen A."/>
            <person name="Lundell T."/>
            <person name="Morin E."/>
            <person name="Murat C."/>
            <person name="Sun H."/>
            <person name="Tunlid A."/>
            <person name="Henrissat B."/>
            <person name="Grigoriev I.V."/>
            <person name="Hibbett D.S."/>
            <person name="Martin F."/>
            <person name="Nordberg H.P."/>
            <person name="Cantor M.N."/>
            <person name="Hua S.X."/>
        </authorList>
    </citation>
    <scope>NUCLEOTIDE SEQUENCE [LARGE SCALE GENOMIC DNA]</scope>
    <source>
        <strain evidence="1 2">F 1598</strain>
    </source>
</reference>
<accession>A0A0C3F618</accession>
<evidence type="ECO:0000313" key="1">
    <source>
        <dbReference type="EMBL" id="KIM75341.1"/>
    </source>
</evidence>
<dbReference type="InParanoid" id="A0A0C3F618"/>
<name>A0A0C3F618_PILCF</name>
<dbReference type="HOGENOM" id="CLU_161753_0_0_1"/>
<sequence length="66" mass="7415">MCVKTCVAYVSPFCDLDTCPYCGELRYDPIKLAASNGKTKVTRREFHTMPIGPQLQALWCNKDSAQ</sequence>
<dbReference type="EMBL" id="KN833047">
    <property type="protein sequence ID" value="KIM75341.1"/>
    <property type="molecule type" value="Genomic_DNA"/>
</dbReference>
<dbReference type="AlphaFoldDB" id="A0A0C3F618"/>
<dbReference type="OrthoDB" id="3261594at2759"/>
<keyword evidence="2" id="KW-1185">Reference proteome</keyword>
<organism evidence="1 2">
    <name type="scientific">Piloderma croceum (strain F 1598)</name>
    <dbReference type="NCBI Taxonomy" id="765440"/>
    <lineage>
        <taxon>Eukaryota</taxon>
        <taxon>Fungi</taxon>
        <taxon>Dikarya</taxon>
        <taxon>Basidiomycota</taxon>
        <taxon>Agaricomycotina</taxon>
        <taxon>Agaricomycetes</taxon>
        <taxon>Agaricomycetidae</taxon>
        <taxon>Atheliales</taxon>
        <taxon>Atheliaceae</taxon>
        <taxon>Piloderma</taxon>
    </lineage>
</organism>
<proteinExistence type="predicted"/>
<evidence type="ECO:0000313" key="2">
    <source>
        <dbReference type="Proteomes" id="UP000054166"/>
    </source>
</evidence>
<dbReference type="Proteomes" id="UP000054166">
    <property type="component" value="Unassembled WGS sequence"/>
</dbReference>
<gene>
    <name evidence="1" type="ORF">PILCRDRAFT_79012</name>
</gene>
<protein>
    <submittedName>
        <fullName evidence="1">Uncharacterized protein</fullName>
    </submittedName>
</protein>